<organism evidence="2 3">
    <name type="scientific">Sipha flava</name>
    <name type="common">yellow sugarcane aphid</name>
    <dbReference type="NCBI Taxonomy" id="143950"/>
    <lineage>
        <taxon>Eukaryota</taxon>
        <taxon>Metazoa</taxon>
        <taxon>Ecdysozoa</taxon>
        <taxon>Arthropoda</taxon>
        <taxon>Hexapoda</taxon>
        <taxon>Insecta</taxon>
        <taxon>Pterygota</taxon>
        <taxon>Neoptera</taxon>
        <taxon>Paraneoptera</taxon>
        <taxon>Hemiptera</taxon>
        <taxon>Sternorrhyncha</taxon>
        <taxon>Aphidomorpha</taxon>
        <taxon>Aphidoidea</taxon>
        <taxon>Aphididae</taxon>
        <taxon>Sipha</taxon>
    </lineage>
</organism>
<dbReference type="OrthoDB" id="6579350at2759"/>
<gene>
    <name evidence="3" type="primary">LOC112686118</name>
</gene>
<evidence type="ECO:0000313" key="2">
    <source>
        <dbReference type="Proteomes" id="UP000694846"/>
    </source>
</evidence>
<dbReference type="GeneID" id="112686118"/>
<dbReference type="AlphaFoldDB" id="A0A8B8FU81"/>
<evidence type="ECO:0000259" key="1">
    <source>
        <dbReference type="SMART" id="SM01126"/>
    </source>
</evidence>
<feature type="domain" description="ISXO2-like transposase" evidence="1">
    <location>
        <begin position="98"/>
        <end position="238"/>
    </location>
</feature>
<dbReference type="InterPro" id="IPR053164">
    <property type="entry name" value="IS1016-like_transposase"/>
</dbReference>
<reference evidence="3" key="1">
    <citation type="submission" date="2025-08" db="UniProtKB">
        <authorList>
            <consortium name="RefSeq"/>
        </authorList>
    </citation>
    <scope>IDENTIFICATION</scope>
    <source>
        <tissue evidence="3">Whole body</tissue>
    </source>
</reference>
<dbReference type="RefSeq" id="XP_025414043.1">
    <property type="nucleotide sequence ID" value="XM_025558258.1"/>
</dbReference>
<dbReference type="PANTHER" id="PTHR47163">
    <property type="entry name" value="DDE_TNP_IS1595 DOMAIN-CONTAINING PROTEIN"/>
    <property type="match status" value="1"/>
</dbReference>
<dbReference type="Pfam" id="PF12762">
    <property type="entry name" value="DDE_Tnp_IS1595"/>
    <property type="match status" value="1"/>
</dbReference>
<proteinExistence type="predicted"/>
<dbReference type="NCBIfam" id="NF033547">
    <property type="entry name" value="transpos_IS1595"/>
    <property type="match status" value="1"/>
</dbReference>
<name>A0A8B8FU81_9HEMI</name>
<dbReference type="InterPro" id="IPR024445">
    <property type="entry name" value="Tnp_ISXO2-like"/>
</dbReference>
<protein>
    <submittedName>
        <fullName evidence="3">Uncharacterized protein LOC112686118</fullName>
    </submittedName>
</protein>
<keyword evidence="2" id="KW-1185">Reference proteome</keyword>
<accession>A0A8B8FU81</accession>
<dbReference type="Proteomes" id="UP000694846">
    <property type="component" value="Unplaced"/>
</dbReference>
<dbReference type="PANTHER" id="PTHR47163:SF2">
    <property type="entry name" value="SI:DKEY-17M8.2"/>
    <property type="match status" value="1"/>
</dbReference>
<sequence>MDMWSLPQSEEDTVKLLQEHGILLTQRQCKNGHDAKLYFGKLIFWKCNIKNCQKKSQELTSIKWYEQHLKINNNTVIDWNNYLREVCVLNIEARNQGKIGGRGKIVEIDESLFSKRKNNTGRILPQQWIFGGLCCETKECFLIQVPDRTMSTLLNEILLNIKKGTKMYSDCWRAYNSSELETACFKHFTVNHSKNFVDPQSGAHTQNVERLWGSAKWGNKKHRGTARHHLKSYLAEFM</sequence>
<dbReference type="SMART" id="SM01126">
    <property type="entry name" value="DDE_Tnp_IS1595"/>
    <property type="match status" value="1"/>
</dbReference>
<evidence type="ECO:0000313" key="3">
    <source>
        <dbReference type="RefSeq" id="XP_025414043.1"/>
    </source>
</evidence>